<gene>
    <name evidence="1" type="ORF">GO485_13400</name>
    <name evidence="2" type="ORF">IP92_02280</name>
</gene>
<dbReference type="Proteomes" id="UP000315112">
    <property type="component" value="Unassembled WGS sequence"/>
</dbReference>
<protein>
    <submittedName>
        <fullName evidence="2">Uncharacterized protein</fullName>
    </submittedName>
</protein>
<dbReference type="RefSeq" id="WP_145874643.1">
    <property type="nucleotide sequence ID" value="NZ_CP046904.1"/>
</dbReference>
<reference evidence="2" key="2">
    <citation type="submission" date="2019-07" db="EMBL/GenBank/DDBJ databases">
        <authorList>
            <person name="Whitman W."/>
            <person name="Huntemann M."/>
            <person name="Clum A."/>
            <person name="Pillay M."/>
            <person name="Palaniappan K."/>
            <person name="Varghese N."/>
            <person name="Mikhailova N."/>
            <person name="Stamatis D."/>
            <person name="Reddy T."/>
            <person name="Daum C."/>
            <person name="Shapiro N."/>
            <person name="Ivanova N."/>
            <person name="Kyrpides N."/>
            <person name="Woyke T."/>
        </authorList>
    </citation>
    <scope>NUCLEOTIDE SEQUENCE</scope>
    <source>
        <strain evidence="2">CGMCC 1.10685</strain>
    </source>
</reference>
<evidence type="ECO:0000313" key="3">
    <source>
        <dbReference type="Proteomes" id="UP000315112"/>
    </source>
</evidence>
<keyword evidence="4" id="KW-1185">Reference proteome</keyword>
<proteinExistence type="predicted"/>
<accession>A0A562PWU5</accession>
<reference evidence="2 3" key="1">
    <citation type="journal article" date="2015" name="Stand. Genomic Sci.">
        <title>Genomic Encyclopedia of Bacterial and Archaeal Type Strains, Phase III: the genomes of soil and plant-associated and newly described type strains.</title>
        <authorList>
            <person name="Whitman W.B."/>
            <person name="Woyke T."/>
            <person name="Klenk H.P."/>
            <person name="Zhou Y."/>
            <person name="Lilburn T.G."/>
            <person name="Beck B.J."/>
            <person name="De Vos P."/>
            <person name="Vandamme P."/>
            <person name="Eisen J.A."/>
            <person name="Garrity G."/>
            <person name="Hugenholtz P."/>
            <person name="Kyrpides N.C."/>
        </authorList>
    </citation>
    <scope>NUCLEOTIDE SEQUENCE [LARGE SCALE GENOMIC DNA]</scope>
    <source>
        <strain evidence="2 3">CGMCC 1.10685</strain>
    </source>
</reference>
<name>A0A562PWU5_9BURK</name>
<dbReference type="AlphaFoldDB" id="A0A562PWU5"/>
<reference evidence="1 4" key="3">
    <citation type="submission" date="2019-12" db="EMBL/GenBank/DDBJ databases">
        <title>Draft Genome Sequences of Six Type Strains of the Genus Massilia.</title>
        <authorList>
            <person name="Miess H."/>
            <person name="Frediansyah A."/>
            <person name="Goeker M."/>
            <person name="Gross H."/>
        </authorList>
    </citation>
    <scope>NUCLEOTIDE SEQUENCE [LARGE SCALE GENOMIC DNA]</scope>
    <source>
        <strain evidence="1 4">DSM 26639</strain>
    </source>
</reference>
<evidence type="ECO:0000313" key="2">
    <source>
        <dbReference type="EMBL" id="TWI48887.1"/>
    </source>
</evidence>
<dbReference type="EMBL" id="CP046904">
    <property type="protein sequence ID" value="QGZ39951.1"/>
    <property type="molecule type" value="Genomic_DNA"/>
</dbReference>
<dbReference type="OrthoDB" id="7063911at2"/>
<sequence>MISAHRLLPAAPSSCTARKHSFLYAAHRLHNSCLLESEFYLRDYVKDFKLVISHKMQALQEPLQPMLTQQIIDYYSATTKPLALTSRPLSDPDGQDAMWFSGKLWKEIRRDDWNRHPGAFSAFTPEAFRYYFPSILMCALEAPVEWSYPIDSLLQALDRTPDKSLWDEFFTSRLCGWKSAEYALLLDWLLYLSEQGKEMWGEHLDRSYDTVQLLRESAS</sequence>
<evidence type="ECO:0000313" key="1">
    <source>
        <dbReference type="EMBL" id="QGZ39951.1"/>
    </source>
</evidence>
<dbReference type="EMBL" id="VLKW01000003">
    <property type="protein sequence ID" value="TWI48887.1"/>
    <property type="molecule type" value="Genomic_DNA"/>
</dbReference>
<evidence type="ECO:0000313" key="4">
    <source>
        <dbReference type="Proteomes" id="UP000437862"/>
    </source>
</evidence>
<dbReference type="Proteomes" id="UP000437862">
    <property type="component" value="Chromosome"/>
</dbReference>
<organism evidence="2 3">
    <name type="scientific">Pseudoduganella flava</name>
    <dbReference type="NCBI Taxonomy" id="871742"/>
    <lineage>
        <taxon>Bacteria</taxon>
        <taxon>Pseudomonadati</taxon>
        <taxon>Pseudomonadota</taxon>
        <taxon>Betaproteobacteria</taxon>
        <taxon>Burkholderiales</taxon>
        <taxon>Oxalobacteraceae</taxon>
        <taxon>Telluria group</taxon>
        <taxon>Pseudoduganella</taxon>
    </lineage>
</organism>